<dbReference type="HOGENOM" id="CLU_604033_0_0_1"/>
<dbReference type="PANTHER" id="PTHR14815:SF2">
    <property type="entry name" value="DDB1- AND CUL4-ASSOCIATED FACTOR 17"/>
    <property type="match status" value="1"/>
</dbReference>
<dbReference type="EMBL" id="KB202283">
    <property type="protein sequence ID" value="ESO91170.1"/>
    <property type="molecule type" value="Genomic_DNA"/>
</dbReference>
<sequence>MERDENIYLKLRQREYWPKDGYRRNCKILKTIVCKGRIKFRKVWEKQSTRHISCEGINYLFFDNYRLHYSGSNLSGCPHQSYHLPSVSKDRKIEDALILHSSLDSLILPREEQADQLISITANNILRIYNSYTGQILHELNINSRLKFREIAWAVDQETFVIRSVHNKLTQFDRQAGRESTIVKVIAVFDVLPLKFVGMIEIDRQIWGKDVIDSMVAGGMLIIMHQSGFVRFFSFHHILKQYGSSINRSTTSVSVNILVTEYPPVLLEVKCSEHNVQMGGFPWHYMITPHGSLGRYSVCSFMDRQVIEGGSLHYDHDSVELDTATFHDDESGRIVHIGYNNVRVLQIVESDDNKCKLQVNFHIVVHDQNDEKKEDVFNKFSSSGRQIKRKISLDEIREENNNVTIHDVDYENELDVLCINSVIKGTESSEGFLGIYDNYNGRLLREIKLLEPFSEFWEHRVILDRDTIIQIIKSSSSKVSCIVYKLFCVTDDSHDIPSGKQARKTEIQTTRRSRARRR</sequence>
<dbReference type="GO" id="GO:0080008">
    <property type="term" value="C:Cul4-RING E3 ubiquitin ligase complex"/>
    <property type="evidence" value="ECO:0007669"/>
    <property type="project" value="TreeGrafter"/>
</dbReference>
<feature type="region of interest" description="Disordered" evidence="1">
    <location>
        <begin position="495"/>
        <end position="518"/>
    </location>
</feature>
<evidence type="ECO:0000256" key="1">
    <source>
        <dbReference type="SAM" id="MobiDB-lite"/>
    </source>
</evidence>
<dbReference type="Pfam" id="PF15802">
    <property type="entry name" value="DCAF17"/>
    <property type="match status" value="1"/>
</dbReference>
<evidence type="ECO:0008006" key="4">
    <source>
        <dbReference type="Google" id="ProtNLM"/>
    </source>
</evidence>
<reference evidence="2 3" key="1">
    <citation type="journal article" date="2013" name="Nature">
        <title>Insights into bilaterian evolution from three spiralian genomes.</title>
        <authorList>
            <person name="Simakov O."/>
            <person name="Marletaz F."/>
            <person name="Cho S.J."/>
            <person name="Edsinger-Gonzales E."/>
            <person name="Havlak P."/>
            <person name="Hellsten U."/>
            <person name="Kuo D.H."/>
            <person name="Larsson T."/>
            <person name="Lv J."/>
            <person name="Arendt D."/>
            <person name="Savage R."/>
            <person name="Osoegawa K."/>
            <person name="de Jong P."/>
            <person name="Grimwood J."/>
            <person name="Chapman J.A."/>
            <person name="Shapiro H."/>
            <person name="Aerts A."/>
            <person name="Otillar R.P."/>
            <person name="Terry A.Y."/>
            <person name="Boore J.L."/>
            <person name="Grigoriev I.V."/>
            <person name="Lindberg D.R."/>
            <person name="Seaver E.C."/>
            <person name="Weisblat D.A."/>
            <person name="Putnam N.H."/>
            <person name="Rokhsar D.S."/>
        </authorList>
    </citation>
    <scope>NUCLEOTIDE SEQUENCE [LARGE SCALE GENOMIC DNA]</scope>
</reference>
<accession>V4A7Z3</accession>
<dbReference type="CTD" id="20236040"/>
<dbReference type="SUPFAM" id="SSF50978">
    <property type="entry name" value="WD40 repeat-like"/>
    <property type="match status" value="1"/>
</dbReference>
<proteinExistence type="predicted"/>
<dbReference type="Proteomes" id="UP000030746">
    <property type="component" value="Unassembled WGS sequence"/>
</dbReference>
<dbReference type="STRING" id="225164.V4A7Z3"/>
<dbReference type="InterPro" id="IPR031620">
    <property type="entry name" value="DCAF17"/>
</dbReference>
<name>V4A7Z3_LOTGI</name>
<dbReference type="OrthoDB" id="9971789at2759"/>
<dbReference type="RefSeq" id="XP_009057876.1">
    <property type="nucleotide sequence ID" value="XM_009059628.1"/>
</dbReference>
<dbReference type="AlphaFoldDB" id="V4A7Z3"/>
<protein>
    <recommendedName>
        <fullName evidence="4">DDB1- and CUL4-associated factor 17</fullName>
    </recommendedName>
</protein>
<dbReference type="KEGG" id="lgi:LOTGIDRAFT_153601"/>
<organism evidence="2 3">
    <name type="scientific">Lottia gigantea</name>
    <name type="common">Giant owl limpet</name>
    <dbReference type="NCBI Taxonomy" id="225164"/>
    <lineage>
        <taxon>Eukaryota</taxon>
        <taxon>Metazoa</taxon>
        <taxon>Spiralia</taxon>
        <taxon>Lophotrochozoa</taxon>
        <taxon>Mollusca</taxon>
        <taxon>Gastropoda</taxon>
        <taxon>Patellogastropoda</taxon>
        <taxon>Lottioidea</taxon>
        <taxon>Lottiidae</taxon>
        <taxon>Lottia</taxon>
    </lineage>
</organism>
<evidence type="ECO:0000313" key="2">
    <source>
        <dbReference type="EMBL" id="ESO91170.1"/>
    </source>
</evidence>
<evidence type="ECO:0000313" key="3">
    <source>
        <dbReference type="Proteomes" id="UP000030746"/>
    </source>
</evidence>
<dbReference type="InterPro" id="IPR036322">
    <property type="entry name" value="WD40_repeat_dom_sf"/>
</dbReference>
<dbReference type="OMA" id="IQEMNCC"/>
<dbReference type="PANTHER" id="PTHR14815">
    <property type="entry name" value="DDB1- AND CUL4-ASSOCIATED FACTOR 17"/>
    <property type="match status" value="1"/>
</dbReference>
<gene>
    <name evidence="2" type="ORF">LOTGIDRAFT_153601</name>
</gene>
<keyword evidence="3" id="KW-1185">Reference proteome</keyword>
<dbReference type="GO" id="GO:0016567">
    <property type="term" value="P:protein ubiquitination"/>
    <property type="evidence" value="ECO:0007669"/>
    <property type="project" value="InterPro"/>
</dbReference>
<dbReference type="GeneID" id="20236040"/>